<keyword evidence="11" id="KW-1185">Reference proteome</keyword>
<evidence type="ECO:0000313" key="9">
    <source>
        <dbReference type="EMBL" id="MEC0487053.1"/>
    </source>
</evidence>
<dbReference type="PANTHER" id="PTHR43496:SF1">
    <property type="entry name" value="POLYGALACTURONAN_RHAMNOGALACTURONAN TRANSPORT SYSTEM PERMEASE PROTEIN YTEP"/>
    <property type="match status" value="1"/>
</dbReference>
<dbReference type="Pfam" id="PF00528">
    <property type="entry name" value="BPD_transp_1"/>
    <property type="match status" value="1"/>
</dbReference>
<dbReference type="PANTHER" id="PTHR43496">
    <property type="entry name" value="PROTEIN LPLB"/>
    <property type="match status" value="1"/>
</dbReference>
<evidence type="ECO:0000256" key="1">
    <source>
        <dbReference type="ARBA" id="ARBA00004141"/>
    </source>
</evidence>
<feature type="domain" description="ABC transmembrane type-1" evidence="7">
    <location>
        <begin position="89"/>
        <end position="304"/>
    </location>
</feature>
<dbReference type="CDD" id="cd06261">
    <property type="entry name" value="TM_PBP2"/>
    <property type="match status" value="1"/>
</dbReference>
<feature type="transmembrane region" description="Helical" evidence="6">
    <location>
        <begin position="223"/>
        <end position="244"/>
    </location>
</feature>
<accession>A0A0T6BL63</accession>
<evidence type="ECO:0000313" key="10">
    <source>
        <dbReference type="Proteomes" id="UP000036168"/>
    </source>
</evidence>
<dbReference type="RefSeq" id="WP_048354420.1">
    <property type="nucleotide sequence ID" value="NZ_CP023481.1"/>
</dbReference>
<evidence type="ECO:0000259" key="7">
    <source>
        <dbReference type="PROSITE" id="PS50928"/>
    </source>
</evidence>
<dbReference type="InterPro" id="IPR035906">
    <property type="entry name" value="MetI-like_sf"/>
</dbReference>
<gene>
    <name evidence="8" type="ORF">AB447_223315</name>
    <name evidence="9" type="ORF">P8828_20065</name>
</gene>
<dbReference type="GO" id="GO:0055085">
    <property type="term" value="P:transmembrane transport"/>
    <property type="evidence" value="ECO:0007669"/>
    <property type="project" value="InterPro"/>
</dbReference>
<evidence type="ECO:0000256" key="4">
    <source>
        <dbReference type="ARBA" id="ARBA00022989"/>
    </source>
</evidence>
<reference evidence="8" key="2">
    <citation type="submission" date="2015-10" db="EMBL/GenBank/DDBJ databases">
        <authorList>
            <person name="Gilbert D.G."/>
        </authorList>
    </citation>
    <scope>NUCLEOTIDE SEQUENCE</scope>
    <source>
        <strain evidence="8">GO-13</strain>
    </source>
</reference>
<evidence type="ECO:0000256" key="3">
    <source>
        <dbReference type="ARBA" id="ARBA00022692"/>
    </source>
</evidence>
<dbReference type="OrthoDB" id="9785836at2"/>
<feature type="transmembrane region" description="Helical" evidence="6">
    <location>
        <begin position="126"/>
        <end position="149"/>
    </location>
</feature>
<proteinExistence type="inferred from homology"/>
<reference evidence="8 10" key="1">
    <citation type="journal article" date="2015" name="Int. J. Syst. Evol. Microbiol.">
        <title>Bacillus glycinifermentans sp. nov., isolated from fermented soybean paste.</title>
        <authorList>
            <person name="Kim S.J."/>
            <person name="Dunlap C.A."/>
            <person name="Kwon S.W."/>
            <person name="Rooney A.P."/>
        </authorList>
    </citation>
    <scope>NUCLEOTIDE SEQUENCE [LARGE SCALE GENOMIC DNA]</scope>
    <source>
        <strain evidence="8 10">GO-13</strain>
    </source>
</reference>
<evidence type="ECO:0000313" key="8">
    <source>
        <dbReference type="EMBL" id="KRT91385.1"/>
    </source>
</evidence>
<dbReference type="SUPFAM" id="SSF161098">
    <property type="entry name" value="MetI-like"/>
    <property type="match status" value="1"/>
</dbReference>
<comment type="subcellular location">
    <subcellularLocation>
        <location evidence="6">Cell membrane</location>
        <topology evidence="6">Multi-pass membrane protein</topology>
    </subcellularLocation>
    <subcellularLocation>
        <location evidence="1">Membrane</location>
        <topology evidence="1">Multi-pass membrane protein</topology>
    </subcellularLocation>
</comment>
<protein>
    <submittedName>
        <fullName evidence="8">Protein lplB</fullName>
    </submittedName>
    <submittedName>
        <fullName evidence="9">Sugar ABC transporter permease</fullName>
    </submittedName>
</protein>
<feature type="transmembrane region" description="Helical" evidence="6">
    <location>
        <begin position="289"/>
        <end position="308"/>
    </location>
</feature>
<keyword evidence="2 6" id="KW-0813">Transport</keyword>
<sequence>MEIAAKTERAAVKTKRKTNWLTAIKRDKWLYLLLVPGMLYFLIFKYWPMWGVLIAFKDYSPYLGFWQSEWVGFEYFKDFFMNPDFFRLLRNTLMLAALDLIFAFPAPLILALLLNELRHAIYKRCIQTLIYVPHFVSWTIVASITFVFFTVDTGVINKLIERITGGEISFLSDPEWFRPMIVMQSIWKETGWGTILFLAALASVDQEQYEAAVMDGAGRFRRLWHITLPAIRSTIVVLLILRIGSFLNIGFEQIFLMTNSLNRSVAEIFDTYVYVVGITQGAYSYSTAVGLFKSVVGVTLIFGANYIAKKFDQDGLF</sequence>
<keyword evidence="5 6" id="KW-0472">Membrane</keyword>
<dbReference type="InterPro" id="IPR000515">
    <property type="entry name" value="MetI-like"/>
</dbReference>
<evidence type="ECO:0000256" key="2">
    <source>
        <dbReference type="ARBA" id="ARBA00022448"/>
    </source>
</evidence>
<evidence type="ECO:0000256" key="6">
    <source>
        <dbReference type="RuleBase" id="RU363032"/>
    </source>
</evidence>
<name>A0A0T6BL63_9BACI</name>
<feature type="transmembrane region" description="Helical" evidence="6">
    <location>
        <begin position="93"/>
        <end position="114"/>
    </location>
</feature>
<evidence type="ECO:0000313" key="11">
    <source>
        <dbReference type="Proteomes" id="UP001341297"/>
    </source>
</evidence>
<comment type="caution">
    <text evidence="8">The sequence shown here is derived from an EMBL/GenBank/DDBJ whole genome shotgun (WGS) entry which is preliminary data.</text>
</comment>
<dbReference type="EMBL" id="LECW02000036">
    <property type="protein sequence ID" value="KRT91385.1"/>
    <property type="molecule type" value="Genomic_DNA"/>
</dbReference>
<feature type="transmembrane region" description="Helical" evidence="6">
    <location>
        <begin position="29"/>
        <end position="47"/>
    </location>
</feature>
<reference evidence="9 11" key="3">
    <citation type="submission" date="2023-03" db="EMBL/GenBank/DDBJ databases">
        <title>Agriculturally important microbes genome sequencing.</title>
        <authorList>
            <person name="Dunlap C."/>
        </authorList>
    </citation>
    <scope>NUCLEOTIDE SEQUENCE [LARGE SCALE GENOMIC DNA]</scope>
    <source>
        <strain evidence="9 11">CBP-3203</strain>
    </source>
</reference>
<organism evidence="8 10">
    <name type="scientific">Bacillus glycinifermentans</name>
    <dbReference type="NCBI Taxonomy" id="1664069"/>
    <lineage>
        <taxon>Bacteria</taxon>
        <taxon>Bacillati</taxon>
        <taxon>Bacillota</taxon>
        <taxon>Bacilli</taxon>
        <taxon>Bacillales</taxon>
        <taxon>Bacillaceae</taxon>
        <taxon>Bacillus</taxon>
    </lineage>
</organism>
<dbReference type="AlphaFoldDB" id="A0A0T6BL63"/>
<keyword evidence="4 6" id="KW-1133">Transmembrane helix</keyword>
<dbReference type="Proteomes" id="UP001341297">
    <property type="component" value="Unassembled WGS sequence"/>
</dbReference>
<dbReference type="Proteomes" id="UP000036168">
    <property type="component" value="Unassembled WGS sequence"/>
</dbReference>
<comment type="similarity">
    <text evidence="6">Belongs to the binding-protein-dependent transport system permease family.</text>
</comment>
<dbReference type="PROSITE" id="PS50928">
    <property type="entry name" value="ABC_TM1"/>
    <property type="match status" value="1"/>
</dbReference>
<dbReference type="Gene3D" id="1.10.3720.10">
    <property type="entry name" value="MetI-like"/>
    <property type="match status" value="1"/>
</dbReference>
<dbReference type="EMBL" id="JARRTL010000026">
    <property type="protein sequence ID" value="MEC0487053.1"/>
    <property type="molecule type" value="Genomic_DNA"/>
</dbReference>
<evidence type="ECO:0000256" key="5">
    <source>
        <dbReference type="ARBA" id="ARBA00023136"/>
    </source>
</evidence>
<keyword evidence="3 6" id="KW-0812">Transmembrane</keyword>
<dbReference type="GO" id="GO:0005886">
    <property type="term" value="C:plasma membrane"/>
    <property type="evidence" value="ECO:0007669"/>
    <property type="project" value="UniProtKB-SubCell"/>
</dbReference>